<gene>
    <name evidence="1" type="ORF">PAQU9191_01017</name>
</gene>
<sequence length="31" mass="3692">MLNYKRANRINMMIFDKLIVNLIIDNKGLLI</sequence>
<dbReference type="Proteomes" id="UP000196485">
    <property type="component" value="Unassembled WGS sequence"/>
</dbReference>
<dbReference type="AlphaFoldDB" id="A0A1Y6KUS2"/>
<dbReference type="EMBL" id="FYAH01000001">
    <property type="protein sequence ID" value="SMY15794.1"/>
    <property type="molecule type" value="Genomic_DNA"/>
</dbReference>
<name>A0A1Y6KUS2_9GAMM</name>
<proteinExistence type="predicted"/>
<reference evidence="2" key="1">
    <citation type="submission" date="2017-06" db="EMBL/GenBank/DDBJ databases">
        <authorList>
            <person name="Rodrigo-Torres L."/>
            <person name="Arahal R. D."/>
            <person name="Lucena T."/>
        </authorList>
    </citation>
    <scope>NUCLEOTIDE SEQUENCE [LARGE SCALE GENOMIC DNA]</scope>
    <source>
        <strain evidence="2">type strain: CECT 9192</strain>
    </source>
</reference>
<protein>
    <submittedName>
        <fullName evidence="1">Uncharacterized protein</fullName>
    </submittedName>
</protein>
<organism evidence="1 2">
    <name type="scientific">Photobacterium aquimaris</name>
    <dbReference type="NCBI Taxonomy" id="512643"/>
    <lineage>
        <taxon>Bacteria</taxon>
        <taxon>Pseudomonadati</taxon>
        <taxon>Pseudomonadota</taxon>
        <taxon>Gammaproteobacteria</taxon>
        <taxon>Vibrionales</taxon>
        <taxon>Vibrionaceae</taxon>
        <taxon>Photobacterium</taxon>
    </lineage>
</organism>
<evidence type="ECO:0000313" key="2">
    <source>
        <dbReference type="Proteomes" id="UP000196485"/>
    </source>
</evidence>
<evidence type="ECO:0000313" key="1">
    <source>
        <dbReference type="EMBL" id="SMY15794.1"/>
    </source>
</evidence>
<accession>A0A1Y6KUS2</accession>
<keyword evidence="2" id="KW-1185">Reference proteome</keyword>